<proteinExistence type="predicted"/>
<protein>
    <submittedName>
        <fullName evidence="1">Uncharacterized protein</fullName>
    </submittedName>
</protein>
<organism evidence="1 2">
    <name type="scientific">Ajellomyces capsulatus (strain H88)</name>
    <name type="common">Darling's disease fungus</name>
    <name type="synonym">Histoplasma capsulatum</name>
    <dbReference type="NCBI Taxonomy" id="544711"/>
    <lineage>
        <taxon>Eukaryota</taxon>
        <taxon>Fungi</taxon>
        <taxon>Dikarya</taxon>
        <taxon>Ascomycota</taxon>
        <taxon>Pezizomycotina</taxon>
        <taxon>Eurotiomycetes</taxon>
        <taxon>Eurotiomycetidae</taxon>
        <taxon>Onygenales</taxon>
        <taxon>Ajellomycetaceae</taxon>
        <taxon>Histoplasma</taxon>
    </lineage>
</organism>
<dbReference type="VEuPathDB" id="FungiDB:I7I53_05302"/>
<gene>
    <name evidence="1" type="ORF">I7I53_05302</name>
</gene>
<accession>A0A8A1LUI9</accession>
<evidence type="ECO:0000313" key="1">
    <source>
        <dbReference type="EMBL" id="QSS56940.1"/>
    </source>
</evidence>
<evidence type="ECO:0000313" key="2">
    <source>
        <dbReference type="Proteomes" id="UP000663419"/>
    </source>
</evidence>
<name>A0A8A1LUI9_AJEC8</name>
<sequence>MGGRDEVQLSTKGFLFLFLLLLSFLSFSLIHSLSASVFVEILEMRPSLSSLPSLSPNHWGPGQTSQHITFSFPISFPLPSSDELRIIHVYCIYRRGLTNNTRETAIQRE</sequence>
<dbReference type="EMBL" id="CP069106">
    <property type="protein sequence ID" value="QSS56940.1"/>
    <property type="molecule type" value="Genomic_DNA"/>
</dbReference>
<reference evidence="1" key="1">
    <citation type="submission" date="2021-01" db="EMBL/GenBank/DDBJ databases">
        <title>Chromosome-level genome assembly of a human fungal pathogen reveals clustering of transcriptionally co-regulated genes.</title>
        <authorList>
            <person name="Voorhies M."/>
            <person name="Cohen S."/>
            <person name="Shea T.P."/>
            <person name="Petrus S."/>
            <person name="Munoz J.F."/>
            <person name="Poplawski S."/>
            <person name="Goldman W.E."/>
            <person name="Michael T."/>
            <person name="Cuomo C.A."/>
            <person name="Sil A."/>
            <person name="Beyhan S."/>
        </authorList>
    </citation>
    <scope>NUCLEOTIDE SEQUENCE</scope>
    <source>
        <strain evidence="1">H88</strain>
    </source>
</reference>
<dbReference type="Proteomes" id="UP000663419">
    <property type="component" value="Chromosome 5"/>
</dbReference>
<dbReference type="AlphaFoldDB" id="A0A8A1LUI9"/>